<protein>
    <submittedName>
        <fullName evidence="5">IucA/IucC family protein</fullName>
    </submittedName>
</protein>
<comment type="pathway">
    <text evidence="1">Siderophore biosynthesis.</text>
</comment>
<dbReference type="Gene3D" id="1.10.510.40">
    <property type="match status" value="1"/>
</dbReference>
<reference evidence="5 6" key="1">
    <citation type="journal article" date="2018" name="J. Microbiol.">
        <title>Bacillus spongiae sp. nov., isolated from sponge of Jeju Island.</title>
        <authorList>
            <person name="Lee G.E."/>
            <person name="Im W.T."/>
            <person name="Park J.S."/>
        </authorList>
    </citation>
    <scope>NUCLEOTIDE SEQUENCE [LARGE SCALE GENOMIC DNA]</scope>
    <source>
        <strain evidence="5 6">135PIL107-10</strain>
    </source>
</reference>
<evidence type="ECO:0000256" key="2">
    <source>
        <dbReference type="ARBA" id="ARBA00007832"/>
    </source>
</evidence>
<dbReference type="InterPro" id="IPR007310">
    <property type="entry name" value="Aerobactin_biosyn_IucA/IucC_N"/>
</dbReference>
<evidence type="ECO:0000313" key="6">
    <source>
        <dbReference type="Proteomes" id="UP001312865"/>
    </source>
</evidence>
<organism evidence="5 6">
    <name type="scientific">Bacillus spongiae</name>
    <dbReference type="NCBI Taxonomy" id="2683610"/>
    <lineage>
        <taxon>Bacteria</taxon>
        <taxon>Bacillati</taxon>
        <taxon>Bacillota</taxon>
        <taxon>Bacilli</taxon>
        <taxon>Bacillales</taxon>
        <taxon>Bacillaceae</taxon>
        <taxon>Bacillus</taxon>
    </lineage>
</organism>
<accession>A0ABU8H9P3</accession>
<comment type="similarity">
    <text evidence="2">Belongs to the IucA/IucC family.</text>
</comment>
<dbReference type="PANTHER" id="PTHR34384">
    <property type="entry name" value="L-2,3-DIAMINOPROPANOATE--CITRATE LIGASE"/>
    <property type="match status" value="1"/>
</dbReference>
<gene>
    <name evidence="5" type="ORF">WAK64_02825</name>
</gene>
<evidence type="ECO:0000259" key="4">
    <source>
        <dbReference type="Pfam" id="PF06276"/>
    </source>
</evidence>
<evidence type="ECO:0000256" key="1">
    <source>
        <dbReference type="ARBA" id="ARBA00004924"/>
    </source>
</evidence>
<sequence>MQHTAKQIALYASFQAFLNGYIREISGGRWMKKDEWVKEQRTSEIMTEPYVYELELPLQSIRLAIGVKYRSLVGRHTFGITLTYSEGNRVWEKSDELITIMTLNQELYLRSQINLSGQHDPRYDELTIRIMDSYQTMTRIIEQRMEDATSLYDSNSSFIETEQSLIYGHWLHPTPKSRQGMAQWQQSTFSPELKGSFQLHYFLVNRSIVRESSVLHESASQICKQPLIQSECEINTLENECVIPIHPLQAQWLLQQPSVKEVMEAGLIQELGILGPYYQATSSLRTVYNEDDPYMYKFSIPVKVTNSLRVNRRHELKAGGLMASLMNKLHYTIHYPSFQIIHDPAFITVDFPDQLESGFEVIIRSNVFQRGQGEGISSIAALVQDPIPGHKSRLYNIIVDLVQLESESLESESLESVSFKWFKEYWHCTIEPLIKLYDQYGIALEAHQQNSVLDVSAGYPKTYYYRDNQGYYLSKSYQESLLNLEPMLVESPELFYEDECIQDRFAYYLIWNQLFSIIHRLGADHLIREEELLKWSTEQLRDLLTQLGKSGKTFVQSILNNEKLAYKGNLLTSFYNVDELTAELEQAVYCNVPNPFFLHGKEGEYAFSKSSILS</sequence>
<proteinExistence type="inferred from homology"/>
<dbReference type="RefSeq" id="WP_336585428.1">
    <property type="nucleotide sequence ID" value="NZ_JBBAXC010000002.1"/>
</dbReference>
<dbReference type="InterPro" id="IPR022770">
    <property type="entry name" value="IucA/IucC-like_C"/>
</dbReference>
<dbReference type="InterPro" id="IPR037455">
    <property type="entry name" value="LucA/IucC-like"/>
</dbReference>
<evidence type="ECO:0000259" key="3">
    <source>
        <dbReference type="Pfam" id="PF04183"/>
    </source>
</evidence>
<keyword evidence="6" id="KW-1185">Reference proteome</keyword>
<dbReference type="Pfam" id="PF06276">
    <property type="entry name" value="FhuF"/>
    <property type="match status" value="1"/>
</dbReference>
<name>A0ABU8H9P3_9BACI</name>
<dbReference type="EMBL" id="JBBAXC010000002">
    <property type="protein sequence ID" value="MEI5906002.1"/>
    <property type="molecule type" value="Genomic_DNA"/>
</dbReference>
<feature type="domain" description="Aerobactin siderophore biosynthesis IucA/IucC-like C-terminal" evidence="4">
    <location>
        <begin position="421"/>
        <end position="581"/>
    </location>
</feature>
<dbReference type="Pfam" id="PF04183">
    <property type="entry name" value="IucA_IucC"/>
    <property type="match status" value="1"/>
</dbReference>
<evidence type="ECO:0000313" key="5">
    <source>
        <dbReference type="EMBL" id="MEI5906002.1"/>
    </source>
</evidence>
<dbReference type="Proteomes" id="UP001312865">
    <property type="component" value="Unassembled WGS sequence"/>
</dbReference>
<comment type="caution">
    <text evidence="5">The sequence shown here is derived from an EMBL/GenBank/DDBJ whole genome shotgun (WGS) entry which is preliminary data.</text>
</comment>
<dbReference type="PANTHER" id="PTHR34384:SF5">
    <property type="entry name" value="L-2,3-DIAMINOPROPANOATE--CITRATE LIGASE"/>
    <property type="match status" value="1"/>
</dbReference>
<feature type="domain" description="Aerobactin siderophore biosynthesis IucA/IucC N-terminal" evidence="3">
    <location>
        <begin position="157"/>
        <end position="384"/>
    </location>
</feature>